<proteinExistence type="predicted"/>
<evidence type="ECO:0000313" key="3">
    <source>
        <dbReference type="Proteomes" id="UP000232720"/>
    </source>
</evidence>
<sequence>MLLNMLTKLFSFLTGNRGGNEDEDNDLDDNDTIKKKLSNISYLFQKQVVSVNPFEPFTFKYLLERGDKNIIWVIMHDFIDGMRIKDENSALSIVDSSNFKYLDTILPNNFALKNCQIKCCNKYGILEMLESVCFENKAVFVSKILEMFNEIEGNNNHNVNSNNVGKETELNFEKLYKIIESLKHSNKSMSQSLKTQVSDKFNMFETKLAQLDKKISSYENFASIFKQLQEHHKRLNNQSCATILAKNAINVRMPRDENKHPRIAVFVQPAEAGTQIAFVSGQKRHVQKRKRNYNGMELIYENVHPNPHMAVHCITEDFNTSNYEVTKKKAKLLHVKCNLDTVKSLICNNFSNS</sequence>
<dbReference type="KEGG" id="vg:1485763"/>
<dbReference type="InterPro" id="IPR022549">
    <property type="entry name" value="DUF3627"/>
</dbReference>
<dbReference type="OrthoDB" id="7030at10239"/>
<reference evidence="2 3" key="1">
    <citation type="journal article" date="2003" name="Virology">
        <title>Genome sequence and organization of a nucleopolyhedrovirus isolated from the smaller tea tortrix, Adoxophyes honmai.</title>
        <authorList>
            <person name="Nakai M."/>
            <person name="Goto C."/>
            <person name="Kang W."/>
            <person name="Shikata M."/>
            <person name="Luque T."/>
            <person name="Kunimi Y."/>
        </authorList>
    </citation>
    <scope>NUCLEOTIDE SEQUENCE [LARGE SCALE GENOMIC DNA]</scope>
    <source>
        <strain evidence="2 3">ADN001</strain>
    </source>
</reference>
<dbReference type="GeneID" id="1485763"/>
<name>Q80LH1_NPVAH</name>
<feature type="domain" description="DUF3627" evidence="1">
    <location>
        <begin position="253"/>
        <end position="325"/>
    </location>
</feature>
<evidence type="ECO:0000313" key="2">
    <source>
        <dbReference type="EMBL" id="BAC67376.1"/>
    </source>
</evidence>
<protein>
    <recommendedName>
        <fullName evidence="1">DUF3627 domain-containing protein</fullName>
    </recommendedName>
</protein>
<evidence type="ECO:0000259" key="1">
    <source>
        <dbReference type="Pfam" id="PF12299"/>
    </source>
</evidence>
<organismHost>
    <name type="scientific">Adoxophyes honmai</name>
    <name type="common">Smaller tea tortrix moth</name>
    <dbReference type="NCBI Taxonomy" id="85585"/>
</organismHost>
<dbReference type="Proteomes" id="UP000232720">
    <property type="component" value="Genome"/>
</dbReference>
<accession>Q80LH1</accession>
<dbReference type="Pfam" id="PF12299">
    <property type="entry name" value="DUF3627"/>
    <property type="match status" value="1"/>
</dbReference>
<organism evidence="2 3">
    <name type="scientific">Adoxophyes honmai nucleopolyhedrovirus</name>
    <dbReference type="NCBI Taxonomy" id="224399"/>
    <lineage>
        <taxon>Viruses</taxon>
        <taxon>Viruses incertae sedis</taxon>
        <taxon>Naldaviricetes</taxon>
        <taxon>Lefavirales</taxon>
        <taxon>Baculoviridae</taxon>
        <taxon>Alphabaculovirus</taxon>
        <taxon>Alphabaculovirus adhonmai</taxon>
    </lineage>
</organism>
<dbReference type="EMBL" id="AP006270">
    <property type="protein sequence ID" value="BAC67376.1"/>
    <property type="molecule type" value="Genomic_DNA"/>
</dbReference>
<dbReference type="RefSeq" id="NP_818772.1">
    <property type="nucleotide sequence ID" value="NC_004690.1"/>
</dbReference>
<keyword evidence="3" id="KW-1185">Reference proteome</keyword>